<evidence type="ECO:0000256" key="1">
    <source>
        <dbReference type="SAM" id="SignalP"/>
    </source>
</evidence>
<dbReference type="InParanoid" id="E3NJ24"/>
<protein>
    <submittedName>
        <fullName evidence="2">Uncharacterized protein</fullName>
    </submittedName>
</protein>
<dbReference type="HOGENOM" id="CLU_2442948_0_0_1"/>
<dbReference type="EMBL" id="DS268722">
    <property type="protein sequence ID" value="EFO99644.1"/>
    <property type="molecule type" value="Genomic_DNA"/>
</dbReference>
<sequence>MHKFLIFLIIFPIFGSSEQCKDTMITCPDVKQNCDQLNVQRYGFGENWIFLLILSVKFEFPVTFYPYPDGFHAIFEFCAFCLTQKTQNER</sequence>
<accession>E3NJ24</accession>
<evidence type="ECO:0000313" key="3">
    <source>
        <dbReference type="Proteomes" id="UP000008281"/>
    </source>
</evidence>
<dbReference type="Proteomes" id="UP000008281">
    <property type="component" value="Unassembled WGS sequence"/>
</dbReference>
<gene>
    <name evidence="2" type="ORF">CRE_24837</name>
</gene>
<organism evidence="3">
    <name type="scientific">Caenorhabditis remanei</name>
    <name type="common">Caenorhabditis vulgaris</name>
    <dbReference type="NCBI Taxonomy" id="31234"/>
    <lineage>
        <taxon>Eukaryota</taxon>
        <taxon>Metazoa</taxon>
        <taxon>Ecdysozoa</taxon>
        <taxon>Nematoda</taxon>
        <taxon>Chromadorea</taxon>
        <taxon>Rhabditida</taxon>
        <taxon>Rhabditina</taxon>
        <taxon>Rhabditomorpha</taxon>
        <taxon>Rhabditoidea</taxon>
        <taxon>Rhabditidae</taxon>
        <taxon>Peloderinae</taxon>
        <taxon>Caenorhabditis</taxon>
    </lineage>
</organism>
<keyword evidence="3" id="KW-1185">Reference proteome</keyword>
<proteinExistence type="predicted"/>
<reference evidence="2" key="1">
    <citation type="submission" date="2007-07" db="EMBL/GenBank/DDBJ databases">
        <title>PCAP assembly of the Caenorhabditis remanei genome.</title>
        <authorList>
            <consortium name="The Caenorhabditis remanei Sequencing Consortium"/>
            <person name="Wilson R.K."/>
        </authorList>
    </citation>
    <scope>NUCLEOTIDE SEQUENCE [LARGE SCALE GENOMIC DNA]</scope>
    <source>
        <strain evidence="2">PB4641</strain>
    </source>
</reference>
<feature type="chain" id="PRO_5003176706" evidence="1">
    <location>
        <begin position="18"/>
        <end position="90"/>
    </location>
</feature>
<dbReference type="AlphaFoldDB" id="E3NJ24"/>
<evidence type="ECO:0000313" key="2">
    <source>
        <dbReference type="EMBL" id="EFO99644.1"/>
    </source>
</evidence>
<name>E3NJ24_CAERE</name>
<feature type="signal peptide" evidence="1">
    <location>
        <begin position="1"/>
        <end position="17"/>
    </location>
</feature>
<keyword evidence="1" id="KW-0732">Signal</keyword>